<gene>
    <name evidence="2" type="ORF">HF526_33725</name>
</gene>
<feature type="region of interest" description="Disordered" evidence="1">
    <location>
        <begin position="1"/>
        <end position="22"/>
    </location>
</feature>
<evidence type="ECO:0000313" key="2">
    <source>
        <dbReference type="EMBL" id="NMI02212.1"/>
    </source>
</evidence>
<organism evidence="2 3">
    <name type="scientific">Pseudonocardia acidicola</name>
    <dbReference type="NCBI Taxonomy" id="2724939"/>
    <lineage>
        <taxon>Bacteria</taxon>
        <taxon>Bacillati</taxon>
        <taxon>Actinomycetota</taxon>
        <taxon>Actinomycetes</taxon>
        <taxon>Pseudonocardiales</taxon>
        <taxon>Pseudonocardiaceae</taxon>
        <taxon>Pseudonocardia</taxon>
    </lineage>
</organism>
<protein>
    <submittedName>
        <fullName evidence="2">Uncharacterized protein</fullName>
    </submittedName>
</protein>
<reference evidence="2 3" key="1">
    <citation type="submission" date="2020-04" db="EMBL/GenBank/DDBJ databases">
        <authorList>
            <person name="Klaysubun C."/>
            <person name="Duangmal K."/>
            <person name="Lipun K."/>
        </authorList>
    </citation>
    <scope>NUCLEOTIDE SEQUENCE [LARGE SCALE GENOMIC DNA]</scope>
    <source>
        <strain evidence="2 3">K10HN5</strain>
    </source>
</reference>
<sequence length="222" mass="23102">MANTMTRTATRATGGARRAGRAVAADPAREVARAAMSEAGRRVLGVVVDRAVSRVEGVADRLDDVAEGGIGLREALTGRPAPPRSARKAATGKTGPGVRARVGAAFGLVVLRAVQILQFLQRLALHLLEALRRLARRPRTAPADPAAAGAEQDGPAEGGEPGEQVRAPRGRGLRRPRTGTSGPQPVRSVPAEPVPGRGGARPGSRTERTEGRGRPNRADRGE</sequence>
<keyword evidence="3" id="KW-1185">Reference proteome</keyword>
<evidence type="ECO:0000313" key="3">
    <source>
        <dbReference type="Proteomes" id="UP000820669"/>
    </source>
</evidence>
<evidence type="ECO:0000256" key="1">
    <source>
        <dbReference type="SAM" id="MobiDB-lite"/>
    </source>
</evidence>
<dbReference type="Proteomes" id="UP000820669">
    <property type="component" value="Unassembled WGS sequence"/>
</dbReference>
<dbReference type="RefSeq" id="WP_169385712.1">
    <property type="nucleotide sequence ID" value="NZ_JAAXLA010000132.1"/>
</dbReference>
<feature type="compositionally biased region" description="Low complexity" evidence="1">
    <location>
        <begin position="140"/>
        <end position="155"/>
    </location>
</feature>
<proteinExistence type="predicted"/>
<feature type="region of interest" description="Disordered" evidence="1">
    <location>
        <begin position="137"/>
        <end position="222"/>
    </location>
</feature>
<feature type="compositionally biased region" description="Basic residues" evidence="1">
    <location>
        <begin position="168"/>
        <end position="177"/>
    </location>
</feature>
<accession>A0ABX1SP56</accession>
<feature type="compositionally biased region" description="Basic and acidic residues" evidence="1">
    <location>
        <begin position="204"/>
        <end position="222"/>
    </location>
</feature>
<feature type="region of interest" description="Disordered" evidence="1">
    <location>
        <begin position="75"/>
        <end position="98"/>
    </location>
</feature>
<name>A0ABX1SP56_9PSEU</name>
<dbReference type="EMBL" id="JAAXLA010000132">
    <property type="protein sequence ID" value="NMI02212.1"/>
    <property type="molecule type" value="Genomic_DNA"/>
</dbReference>
<comment type="caution">
    <text evidence="2">The sequence shown here is derived from an EMBL/GenBank/DDBJ whole genome shotgun (WGS) entry which is preliminary data.</text>
</comment>